<proteinExistence type="predicted"/>
<protein>
    <recommendedName>
        <fullName evidence="1">Mab-21-like nucleotidyltransferase domain-containing protein</fullName>
    </recommendedName>
</protein>
<dbReference type="SMART" id="SM01265">
    <property type="entry name" value="Mab-21"/>
    <property type="match status" value="1"/>
</dbReference>
<dbReference type="AlphaFoldDB" id="A0AA89BPR1"/>
<dbReference type="PANTHER" id="PTHR10656">
    <property type="entry name" value="CELL FATE DETERMINING PROTEIN MAB21-RELATED"/>
    <property type="match status" value="1"/>
</dbReference>
<dbReference type="Gene3D" id="1.10.1410.40">
    <property type="match status" value="1"/>
</dbReference>
<dbReference type="Pfam" id="PF03281">
    <property type="entry name" value="Mab-21"/>
    <property type="match status" value="1"/>
</dbReference>
<name>A0AA89BPR1_PINIB</name>
<keyword evidence="3" id="KW-1185">Reference proteome</keyword>
<gene>
    <name evidence="2" type="ORF">FSP39_020994</name>
</gene>
<reference evidence="2" key="1">
    <citation type="submission" date="2019-08" db="EMBL/GenBank/DDBJ databases">
        <title>The improved chromosome-level genome for the pearl oyster Pinctada fucata martensii using PacBio sequencing and Hi-C.</title>
        <authorList>
            <person name="Zheng Z."/>
        </authorList>
    </citation>
    <scope>NUCLEOTIDE SEQUENCE</scope>
    <source>
        <strain evidence="2">ZZ-2019</strain>
        <tissue evidence="2">Adductor muscle</tissue>
    </source>
</reference>
<evidence type="ECO:0000313" key="2">
    <source>
        <dbReference type="EMBL" id="KAK3086607.1"/>
    </source>
</evidence>
<accession>A0AA89BPR1</accession>
<dbReference type="PANTHER" id="PTHR10656:SF69">
    <property type="entry name" value="MAB-21-LIKE HHH_H2TH-LIKE DOMAIN-CONTAINING PROTEIN"/>
    <property type="match status" value="1"/>
</dbReference>
<dbReference type="InterPro" id="IPR046903">
    <property type="entry name" value="Mab-21-like_nuc_Trfase"/>
</dbReference>
<dbReference type="InterPro" id="IPR024810">
    <property type="entry name" value="MAB21L/cGLR"/>
</dbReference>
<dbReference type="Proteomes" id="UP001186944">
    <property type="component" value="Unassembled WGS sequence"/>
</dbReference>
<feature type="domain" description="Mab-21-like nucleotidyltransferase" evidence="1">
    <location>
        <begin position="165"/>
        <end position="244"/>
    </location>
</feature>
<evidence type="ECO:0000313" key="3">
    <source>
        <dbReference type="Proteomes" id="UP001186944"/>
    </source>
</evidence>
<organism evidence="2 3">
    <name type="scientific">Pinctada imbricata</name>
    <name type="common">Atlantic pearl-oyster</name>
    <name type="synonym">Pinctada martensii</name>
    <dbReference type="NCBI Taxonomy" id="66713"/>
    <lineage>
        <taxon>Eukaryota</taxon>
        <taxon>Metazoa</taxon>
        <taxon>Spiralia</taxon>
        <taxon>Lophotrochozoa</taxon>
        <taxon>Mollusca</taxon>
        <taxon>Bivalvia</taxon>
        <taxon>Autobranchia</taxon>
        <taxon>Pteriomorphia</taxon>
        <taxon>Pterioida</taxon>
        <taxon>Pterioidea</taxon>
        <taxon>Pteriidae</taxon>
        <taxon>Pinctada</taxon>
    </lineage>
</organism>
<dbReference type="EMBL" id="VSWD01000012">
    <property type="protein sequence ID" value="KAK3086607.1"/>
    <property type="molecule type" value="Genomic_DNA"/>
</dbReference>
<evidence type="ECO:0000259" key="1">
    <source>
        <dbReference type="Pfam" id="PF03281"/>
    </source>
</evidence>
<sequence>MAASSEQTEISLISRGSYRLVSDVIGPECHVKLRRNRYELFDRLLNCDTNSESTRITGGSTVEGFEFMSSDFDFIFVNREVSVVTNSILSYNHNLTFPILFVMESEECYPGYTLLRCLKCVSWNILLCNALVLKANNLYVSGKVIKETFMPHSFAQEHGPCKSFKHYIEIDMAYTLRCPFWPTQAMSFVTRSIERGWPSYQVLKDVMNDGCLLVPISSKQQTCSDLVDLEWRISFSLAEKRLIYSMNHSQFLCYGLSKIFLNEILKDIPVVDDLLCSYFMKTAVLWEISDSQHGKYHKAIDMLHYIKHRLHSQPYMYIWDLDDDIIKDTRQQGMPYDILIKSFILDTVEVDSFTSMEQLQLECHAKVRLTGLDYLNIPLFVHIDFLLFLSYSSLEENQRRYAILEELHDLVYYDNGYHIHNYHKAISWEILGICQQICGDCQGALKSYRNALNEEENFFKEATLTRIQSLFIQS</sequence>
<comment type="caution">
    <text evidence="2">The sequence shown here is derived from an EMBL/GenBank/DDBJ whole genome shotgun (WGS) entry which is preliminary data.</text>
</comment>